<keyword evidence="1" id="KW-0812">Transmembrane</keyword>
<keyword evidence="1" id="KW-1133">Transmembrane helix</keyword>
<feature type="transmembrane region" description="Helical" evidence="1">
    <location>
        <begin position="71"/>
        <end position="87"/>
    </location>
</feature>
<organism evidence="2 3">
    <name type="scientific">Pseudazoarcus pumilus</name>
    <dbReference type="NCBI Taxonomy" id="2067960"/>
    <lineage>
        <taxon>Bacteria</taxon>
        <taxon>Pseudomonadati</taxon>
        <taxon>Pseudomonadota</taxon>
        <taxon>Betaproteobacteria</taxon>
        <taxon>Rhodocyclales</taxon>
        <taxon>Zoogloeaceae</taxon>
        <taxon>Pseudazoarcus</taxon>
    </lineage>
</organism>
<dbReference type="KEGG" id="atw:C0099_13265"/>
<feature type="transmembrane region" description="Helical" evidence="1">
    <location>
        <begin position="116"/>
        <end position="134"/>
    </location>
</feature>
<dbReference type="RefSeq" id="WP_102247859.1">
    <property type="nucleotide sequence ID" value="NZ_CP025682.1"/>
</dbReference>
<keyword evidence="3" id="KW-1185">Reference proteome</keyword>
<keyword evidence="1" id="KW-0472">Membrane</keyword>
<feature type="transmembrane region" description="Helical" evidence="1">
    <location>
        <begin position="33"/>
        <end position="59"/>
    </location>
</feature>
<gene>
    <name evidence="2" type="ORF">C0099_13265</name>
</gene>
<proteinExistence type="predicted"/>
<dbReference type="EMBL" id="CP025682">
    <property type="protein sequence ID" value="AUN95814.1"/>
    <property type="molecule type" value="Genomic_DNA"/>
</dbReference>
<evidence type="ECO:0000313" key="2">
    <source>
        <dbReference type="EMBL" id="AUN95814.1"/>
    </source>
</evidence>
<name>A0A2I6S987_9RHOO</name>
<accession>A0A2I6S987</accession>
<dbReference type="OrthoDB" id="65739at2"/>
<dbReference type="Proteomes" id="UP000242205">
    <property type="component" value="Chromosome"/>
</dbReference>
<reference evidence="2 3" key="1">
    <citation type="submission" date="2018-01" db="EMBL/GenBank/DDBJ databases">
        <authorList>
            <person name="Fu G.-Y."/>
        </authorList>
    </citation>
    <scope>NUCLEOTIDE SEQUENCE [LARGE SCALE GENOMIC DNA]</scope>
    <source>
        <strain evidence="2 3">SY39</strain>
    </source>
</reference>
<evidence type="ECO:0000313" key="3">
    <source>
        <dbReference type="Proteomes" id="UP000242205"/>
    </source>
</evidence>
<sequence>MKWLACAAGLHLVWEIAQLPLFTLWHEAPPTVIAWAVIHCTGGDILIAAATYAIGSLVAHDLAWPANSPRIRPLAALIVSGVGYTFYSEWRNVYVLGAWAYTPSMPTVFDIGLSPLAQWIFVPLATTILAAVLHRQPWRS</sequence>
<evidence type="ECO:0000256" key="1">
    <source>
        <dbReference type="SAM" id="Phobius"/>
    </source>
</evidence>
<protein>
    <submittedName>
        <fullName evidence="2">Uncharacterized protein</fullName>
    </submittedName>
</protein>
<dbReference type="AlphaFoldDB" id="A0A2I6S987"/>